<protein>
    <submittedName>
        <fullName evidence="1">Uncharacterized protein</fullName>
    </submittedName>
</protein>
<evidence type="ECO:0000313" key="1">
    <source>
        <dbReference type="EMBL" id="QAZ68190.1"/>
    </source>
</evidence>
<dbReference type="EMBL" id="CP026538">
    <property type="protein sequence ID" value="QAZ68190.1"/>
    <property type="molecule type" value="Genomic_DNA"/>
</dbReference>
<accession>A0A4P6HPZ4</accession>
<dbReference type="Proteomes" id="UP000293296">
    <property type="component" value="Chromosome"/>
</dbReference>
<dbReference type="OrthoDB" id="5444511at2"/>
<dbReference type="AlphaFoldDB" id="A0A4P6HPZ4"/>
<organism evidence="1 2">
    <name type="scientific">Solidesulfovibrio carbinolicus</name>
    <dbReference type="NCBI Taxonomy" id="296842"/>
    <lineage>
        <taxon>Bacteria</taxon>
        <taxon>Pseudomonadati</taxon>
        <taxon>Thermodesulfobacteriota</taxon>
        <taxon>Desulfovibrionia</taxon>
        <taxon>Desulfovibrionales</taxon>
        <taxon>Desulfovibrionaceae</taxon>
        <taxon>Solidesulfovibrio</taxon>
    </lineage>
</organism>
<reference evidence="1 2" key="1">
    <citation type="submission" date="2018-02" db="EMBL/GenBank/DDBJ databases">
        <title>Genome sequence of Desulfovibrio carbinolicus DSM 3852.</title>
        <authorList>
            <person name="Wilbanks E."/>
            <person name="Skennerton C.T."/>
            <person name="Orphan V.J."/>
        </authorList>
    </citation>
    <scope>NUCLEOTIDE SEQUENCE [LARGE SCALE GENOMIC DNA]</scope>
    <source>
        <strain evidence="1 2">DSM 3852</strain>
    </source>
</reference>
<proteinExistence type="predicted"/>
<evidence type="ECO:0000313" key="2">
    <source>
        <dbReference type="Proteomes" id="UP000293296"/>
    </source>
</evidence>
<name>A0A4P6HPZ4_9BACT</name>
<dbReference type="KEGG" id="dcb:C3Y92_13540"/>
<gene>
    <name evidence="1" type="ORF">C3Y92_13540</name>
</gene>
<keyword evidence="2" id="KW-1185">Reference proteome</keyword>
<sequence>MQRQHSTHRYLCALVAATILLVVLLLGHGHRSLSTGYKSLVTIGATTPPDGAPEQQRADAYHNAVALAFRDALHKGDVAAVYFNDSVMGGHNDDEPRTTIATLLGDLRGLSIHPVSGPGYAATLFREYAELIAQAEQRPRLAIISINLRAFSDDWFFTPRWMYAATVDYLRLLASPPTLADVPAWLFSGERDPAVWWAARTRRDASGHEALFREINARRNRLMAAPTPGLSPEEAKRRQLFIKHYMTDISAGHPMIGHLLDTAARLSRAGVTTLFYLTPIDMKGGMSLVGGEFAATVSDNARRVVRTLTEAGVDCLDLSALLPEDRFVDRDYACEHLNLAGRRQVAEALAAHLAKAAKPAAGATSR</sequence>
<dbReference type="RefSeq" id="WP_129353444.1">
    <property type="nucleotide sequence ID" value="NZ_CP026538.1"/>
</dbReference>